<feature type="coiled-coil region" evidence="1">
    <location>
        <begin position="488"/>
        <end position="515"/>
    </location>
</feature>
<dbReference type="HOGENOM" id="CLU_527456_0_0_1"/>
<feature type="transmembrane region" description="Helical" evidence="2">
    <location>
        <begin position="9"/>
        <end position="27"/>
    </location>
</feature>
<feature type="non-terminal residue" evidence="3">
    <location>
        <position position="1"/>
    </location>
</feature>
<keyword evidence="4" id="KW-1185">Reference proteome</keyword>
<comment type="caution">
    <text evidence="3">The sequence shown here is derived from an EMBL/GenBank/DDBJ whole genome shotgun (WGS) entry which is preliminary data.</text>
</comment>
<keyword evidence="2" id="KW-0472">Membrane</keyword>
<evidence type="ECO:0000313" key="3">
    <source>
        <dbReference type="EMBL" id="EPR78040.1"/>
    </source>
</evidence>
<name>S7W5H2_SPRLO</name>
<protein>
    <submittedName>
        <fullName evidence="3">Uncharacterized protein</fullName>
    </submittedName>
</protein>
<dbReference type="OrthoDB" id="2196354at2759"/>
<sequence length="517" mass="61262">KSSKRWKIIIIKILYYIFLIMFMPMNIQPSNSDKEENNENIPLLNNYNEKDIKSILIIPDTTGLKENITNIKEYDKNNRNKEEMSRNKKVSISENKKEIKEIDKKEIKEINKSNIKQTGKSKINEINRKEINKSNTPSIKGKNTINASISSMFNLNHAAVPSQYNNNMINIPDISDTSTLLLDDEEPYLSNIYDLFVTLNKKMDMINITDNLYSLLKMKRIDDAIKLIEPIANKDNYIKYILQKDIKEINKEIKNIIFIIDKYKKMVISVLVKSKIQMENGNESKNIIEYIKNKIIKNKEVNGNELGDNDKINYNDRNYNEDKTNDKNYIINDKTTNEVKNKSNDRNYNENKFNVIIEIDNILNKYNNLYLENKELKEILNKKEYEEKNDIMKSNLEQYNKLLSSDNIKLSDNVTMLREKSVELQKENVMLSSELFKYKDIIRDRNKIIERQKKVIEILQGGVGKKKVDYNFVDEIRMRIEMLKLKEMECKDKEREEVRREIKDYEKRLKDFIGISK</sequence>
<evidence type="ECO:0000256" key="1">
    <source>
        <dbReference type="SAM" id="Coils"/>
    </source>
</evidence>
<accession>S7W5H2</accession>
<keyword evidence="1" id="KW-0175">Coiled coil</keyword>
<evidence type="ECO:0000256" key="2">
    <source>
        <dbReference type="SAM" id="Phobius"/>
    </source>
</evidence>
<organism evidence="3 4">
    <name type="scientific">Spraguea lophii (strain 42_110)</name>
    <name type="common">Microsporidian parasite</name>
    <dbReference type="NCBI Taxonomy" id="1358809"/>
    <lineage>
        <taxon>Eukaryota</taxon>
        <taxon>Fungi</taxon>
        <taxon>Fungi incertae sedis</taxon>
        <taxon>Microsporidia</taxon>
        <taxon>Spragueidae</taxon>
        <taxon>Spraguea</taxon>
    </lineage>
</organism>
<dbReference type="AlphaFoldDB" id="S7W5H2"/>
<reference evidence="4" key="1">
    <citation type="journal article" date="2013" name="PLoS Genet.">
        <title>The genome of Spraguea lophii and the basis of host-microsporidian interactions.</title>
        <authorList>
            <person name="Campbell S.E."/>
            <person name="Williams T.A."/>
            <person name="Yousuf A."/>
            <person name="Soanes D.M."/>
            <person name="Paszkiewicz K.H."/>
            <person name="Williams B.A.P."/>
        </authorList>
    </citation>
    <scope>NUCLEOTIDE SEQUENCE [LARGE SCALE GENOMIC DNA]</scope>
    <source>
        <strain evidence="4">42_110</strain>
    </source>
</reference>
<feature type="coiled-coil region" evidence="1">
    <location>
        <begin position="359"/>
        <end position="402"/>
    </location>
</feature>
<gene>
    <name evidence="3" type="ORF">SLOPH_1845</name>
</gene>
<keyword evidence="2" id="KW-0812">Transmembrane</keyword>
<dbReference type="Proteomes" id="UP000014978">
    <property type="component" value="Unassembled WGS sequence"/>
</dbReference>
<proteinExistence type="predicted"/>
<dbReference type="EMBL" id="ATCN01001077">
    <property type="protein sequence ID" value="EPR78040.1"/>
    <property type="molecule type" value="Genomic_DNA"/>
</dbReference>
<evidence type="ECO:0000313" key="4">
    <source>
        <dbReference type="Proteomes" id="UP000014978"/>
    </source>
</evidence>
<dbReference type="VEuPathDB" id="MicrosporidiaDB:SLOPH_1845"/>
<keyword evidence="2" id="KW-1133">Transmembrane helix</keyword>
<dbReference type="InParanoid" id="S7W5H2"/>